<keyword evidence="3" id="KW-0808">Transferase</keyword>
<protein>
    <recommendedName>
        <fullName evidence="4">Glycosyltransferase 2-like domain-containing protein</fullName>
    </recommendedName>
</protein>
<dbReference type="Pfam" id="PF00535">
    <property type="entry name" value="Glycos_transf_2"/>
    <property type="match status" value="1"/>
</dbReference>
<comment type="caution">
    <text evidence="5">The sequence shown here is derived from an EMBL/GenBank/DDBJ whole genome shotgun (WGS) entry which is preliminary data.</text>
</comment>
<gene>
    <name evidence="5" type="ORF">C7B43_02925</name>
</gene>
<organism evidence="5 6">
    <name type="scientific">Sulfobacillus benefaciens</name>
    <dbReference type="NCBI Taxonomy" id="453960"/>
    <lineage>
        <taxon>Bacteria</taxon>
        <taxon>Bacillati</taxon>
        <taxon>Bacillota</taxon>
        <taxon>Clostridia</taxon>
        <taxon>Eubacteriales</taxon>
        <taxon>Clostridiales Family XVII. Incertae Sedis</taxon>
        <taxon>Sulfobacillus</taxon>
    </lineage>
</organism>
<evidence type="ECO:0000259" key="4">
    <source>
        <dbReference type="Pfam" id="PF00535"/>
    </source>
</evidence>
<evidence type="ECO:0000256" key="1">
    <source>
        <dbReference type="ARBA" id="ARBA00006739"/>
    </source>
</evidence>
<evidence type="ECO:0000256" key="2">
    <source>
        <dbReference type="ARBA" id="ARBA00022676"/>
    </source>
</evidence>
<dbReference type="AlphaFoldDB" id="A0A2T2XA64"/>
<dbReference type="PANTHER" id="PTHR43685">
    <property type="entry name" value="GLYCOSYLTRANSFERASE"/>
    <property type="match status" value="1"/>
</dbReference>
<dbReference type="GO" id="GO:0016757">
    <property type="term" value="F:glycosyltransferase activity"/>
    <property type="evidence" value="ECO:0007669"/>
    <property type="project" value="UniProtKB-KW"/>
</dbReference>
<reference evidence="5 6" key="1">
    <citation type="journal article" date="2014" name="BMC Genomics">
        <title>Comparison of environmental and isolate Sulfobacillus genomes reveals diverse carbon, sulfur, nitrogen, and hydrogen metabolisms.</title>
        <authorList>
            <person name="Justice N.B."/>
            <person name="Norman A."/>
            <person name="Brown C.T."/>
            <person name="Singh A."/>
            <person name="Thomas B.C."/>
            <person name="Banfield J.F."/>
        </authorList>
    </citation>
    <scope>NUCLEOTIDE SEQUENCE [LARGE SCALE GENOMIC DNA]</scope>
    <source>
        <strain evidence="5">AMDSBA1</strain>
    </source>
</reference>
<comment type="similarity">
    <text evidence="1">Belongs to the glycosyltransferase 2 family.</text>
</comment>
<sequence length="335" mass="37465">MQVSVAMATYNGERYLREQLASLARQTTAPAELVVSDDGSSDDTCGIIEDFRRHSPFPVRILSGPRLGYVGNFFRAVKACRGDAIALCDQDDIWRPEKIAVCVSHFDKNVTLVLHSAQVIDASGNLLNKRAPAIGKTREIPQGVFDDGPLRSFPLGFSLIIRRSVTEATLKVLSSYPEVLRHYFGHEMPFYWMAKARGNSVYLSNDLVFYRRHGANASAGQALKNKKIAKGLYNGAAAYREFGRHAEYQAELLVLLTGTDPDTDRTLHMWAHARRRLSQNLFRRAEIYEQTGVWAKGLLLTELLKARGYQSRKQGGLGWTSLIKDLTHIVPGRAL</sequence>
<feature type="domain" description="Glycosyltransferase 2-like" evidence="4">
    <location>
        <begin position="4"/>
        <end position="165"/>
    </location>
</feature>
<dbReference type="InterPro" id="IPR001173">
    <property type="entry name" value="Glyco_trans_2-like"/>
</dbReference>
<dbReference type="PANTHER" id="PTHR43685:SF5">
    <property type="entry name" value="GLYCOSYLTRANSFERASE EPSE-RELATED"/>
    <property type="match status" value="1"/>
</dbReference>
<proteinExistence type="inferred from homology"/>
<dbReference type="EMBL" id="PXYT01000003">
    <property type="protein sequence ID" value="PSR31336.1"/>
    <property type="molecule type" value="Genomic_DNA"/>
</dbReference>
<accession>A0A2T2XA64</accession>
<dbReference type="InterPro" id="IPR029044">
    <property type="entry name" value="Nucleotide-diphossugar_trans"/>
</dbReference>
<keyword evidence="2" id="KW-0328">Glycosyltransferase</keyword>
<dbReference type="SUPFAM" id="SSF53448">
    <property type="entry name" value="Nucleotide-diphospho-sugar transferases"/>
    <property type="match status" value="1"/>
</dbReference>
<evidence type="ECO:0000256" key="3">
    <source>
        <dbReference type="ARBA" id="ARBA00022679"/>
    </source>
</evidence>
<evidence type="ECO:0000313" key="5">
    <source>
        <dbReference type="EMBL" id="PSR31336.1"/>
    </source>
</evidence>
<dbReference type="Gene3D" id="3.90.550.10">
    <property type="entry name" value="Spore Coat Polysaccharide Biosynthesis Protein SpsA, Chain A"/>
    <property type="match status" value="1"/>
</dbReference>
<name>A0A2T2XA64_9FIRM</name>
<evidence type="ECO:0000313" key="6">
    <source>
        <dbReference type="Proteomes" id="UP000242699"/>
    </source>
</evidence>
<dbReference type="InterPro" id="IPR050834">
    <property type="entry name" value="Glycosyltransf_2"/>
</dbReference>
<dbReference type="Proteomes" id="UP000242699">
    <property type="component" value="Unassembled WGS sequence"/>
</dbReference>